<keyword evidence="2" id="KW-1185">Reference proteome</keyword>
<dbReference type="VEuPathDB" id="AmoebaDB:NAEGRDRAFT_66277"/>
<dbReference type="KEGG" id="ngr:NAEGRDRAFT_66277"/>
<evidence type="ECO:0000313" key="1">
    <source>
        <dbReference type="EMBL" id="EFC45828.1"/>
    </source>
</evidence>
<dbReference type="EMBL" id="GG738861">
    <property type="protein sequence ID" value="EFC45828.1"/>
    <property type="molecule type" value="Genomic_DNA"/>
</dbReference>
<sequence>MGLFKLLFGKRDGSSRSSSRKKKASSSSLSSDHVIDLFQTFSSSFIHDNMLKFLTFDDVMNLSLVSTQFRSLVLQLYAVGIRIDDEEKEEDVNTKKQKKKKIFIDYRLLSELPFENVVKVQVFGRPVNIPKINWKCVKKLYFDVHYYHEYYKVSDIINSALETNRGTLSDVCIHNTKFPNDKLTVSRIIQGVNQGFCIRKLETSLETDFFDLLKRDVVIKYLSVKANFFFEEDFLEGNVGLCKVERFKCAITHENLKHFKKLITFPEFQPEVLELCISNQISHALPEILKLCNRDVFKRIILSDLDGCFVWHTLSTLKEEDLPKCEIDMSFCTPRVDSLTKFKQNERIQSLAIAVHEQQEIEKLVSTLSTGYKKLIHLMITCENPHIYNDLVSSMSKSFHLIHAHQIVMFKRFNSQGAINSKKVYESCNRLRKFTMLKIQEKVTTRRCSADNQEIKIVEDVLPSAQWKHYKKPTIKILNTN</sequence>
<proteinExistence type="predicted"/>
<dbReference type="RefSeq" id="XP_002678572.1">
    <property type="nucleotide sequence ID" value="XM_002678526.1"/>
</dbReference>
<reference evidence="1 2" key="1">
    <citation type="journal article" date="2010" name="Cell">
        <title>The genome of Naegleria gruberi illuminates early eukaryotic versatility.</title>
        <authorList>
            <person name="Fritz-Laylin L.K."/>
            <person name="Prochnik S.E."/>
            <person name="Ginger M.L."/>
            <person name="Dacks J.B."/>
            <person name="Carpenter M.L."/>
            <person name="Field M.C."/>
            <person name="Kuo A."/>
            <person name="Paredez A."/>
            <person name="Chapman J."/>
            <person name="Pham J."/>
            <person name="Shu S."/>
            <person name="Neupane R."/>
            <person name="Cipriano M."/>
            <person name="Mancuso J."/>
            <person name="Tu H."/>
            <person name="Salamov A."/>
            <person name="Lindquist E."/>
            <person name="Shapiro H."/>
            <person name="Lucas S."/>
            <person name="Grigoriev I.V."/>
            <person name="Cande W.Z."/>
            <person name="Fulton C."/>
            <person name="Rokhsar D.S."/>
            <person name="Dawson S.C."/>
        </authorList>
    </citation>
    <scope>NUCLEOTIDE SEQUENCE [LARGE SCALE GENOMIC DNA]</scope>
    <source>
        <strain evidence="1 2">NEG-M</strain>
    </source>
</reference>
<evidence type="ECO:0000313" key="2">
    <source>
        <dbReference type="Proteomes" id="UP000006671"/>
    </source>
</evidence>
<name>D2VBN4_NAEGR</name>
<dbReference type="Proteomes" id="UP000006671">
    <property type="component" value="Unassembled WGS sequence"/>
</dbReference>
<dbReference type="AlphaFoldDB" id="D2VBN4"/>
<accession>D2VBN4</accession>
<gene>
    <name evidence="1" type="ORF">NAEGRDRAFT_66277</name>
</gene>
<dbReference type="InParanoid" id="D2VBN4"/>
<organism evidence="2">
    <name type="scientific">Naegleria gruberi</name>
    <name type="common">Amoeba</name>
    <dbReference type="NCBI Taxonomy" id="5762"/>
    <lineage>
        <taxon>Eukaryota</taxon>
        <taxon>Discoba</taxon>
        <taxon>Heterolobosea</taxon>
        <taxon>Tetramitia</taxon>
        <taxon>Eutetramitia</taxon>
        <taxon>Vahlkampfiidae</taxon>
        <taxon>Naegleria</taxon>
    </lineage>
</organism>
<protein>
    <submittedName>
        <fullName evidence="1">Predicted protein</fullName>
    </submittedName>
</protein>
<dbReference type="GeneID" id="8859124"/>